<protein>
    <submittedName>
        <fullName evidence="2">Uncharacterized protein</fullName>
    </submittedName>
</protein>
<dbReference type="EMBL" id="BAABRU010000002">
    <property type="protein sequence ID" value="GAA5526945.1"/>
    <property type="molecule type" value="Genomic_DNA"/>
</dbReference>
<accession>A0ABP9WXR4</accession>
<feature type="region of interest" description="Disordered" evidence="1">
    <location>
        <begin position="50"/>
        <end position="74"/>
    </location>
</feature>
<gene>
    <name evidence="2" type="ORF">Hgul01_00727</name>
</gene>
<evidence type="ECO:0000313" key="2">
    <source>
        <dbReference type="EMBL" id="GAA5526945.1"/>
    </source>
</evidence>
<reference evidence="2 3" key="1">
    <citation type="submission" date="2024-02" db="EMBL/GenBank/DDBJ databases">
        <title>Herpetosiphon gulosus NBRC 112829.</title>
        <authorList>
            <person name="Ichikawa N."/>
            <person name="Katano-Makiyama Y."/>
            <person name="Hidaka K."/>
        </authorList>
    </citation>
    <scope>NUCLEOTIDE SEQUENCE [LARGE SCALE GENOMIC DNA]</scope>
    <source>
        <strain evidence="2 3">NBRC 112829</strain>
    </source>
</reference>
<dbReference type="Proteomes" id="UP001428290">
    <property type="component" value="Unassembled WGS sequence"/>
</dbReference>
<sequence>MHCPHCNAPCRYIGEQRGAEKYNRGRKMLLWTCVACGSTLSQLVDKDTPIPSVGTLSSQQQTKTTVVSGRSARD</sequence>
<feature type="compositionally biased region" description="Polar residues" evidence="1">
    <location>
        <begin position="54"/>
        <end position="68"/>
    </location>
</feature>
<name>A0ABP9WXR4_9CHLR</name>
<dbReference type="RefSeq" id="WP_345720576.1">
    <property type="nucleotide sequence ID" value="NZ_BAABRU010000002.1"/>
</dbReference>
<evidence type="ECO:0000256" key="1">
    <source>
        <dbReference type="SAM" id="MobiDB-lite"/>
    </source>
</evidence>
<comment type="caution">
    <text evidence="2">The sequence shown here is derived from an EMBL/GenBank/DDBJ whole genome shotgun (WGS) entry which is preliminary data.</text>
</comment>
<organism evidence="2 3">
    <name type="scientific">Herpetosiphon gulosus</name>
    <dbReference type="NCBI Taxonomy" id="1973496"/>
    <lineage>
        <taxon>Bacteria</taxon>
        <taxon>Bacillati</taxon>
        <taxon>Chloroflexota</taxon>
        <taxon>Chloroflexia</taxon>
        <taxon>Herpetosiphonales</taxon>
        <taxon>Herpetosiphonaceae</taxon>
        <taxon>Herpetosiphon</taxon>
    </lineage>
</organism>
<keyword evidence="3" id="KW-1185">Reference proteome</keyword>
<evidence type="ECO:0000313" key="3">
    <source>
        <dbReference type="Proteomes" id="UP001428290"/>
    </source>
</evidence>
<proteinExistence type="predicted"/>